<feature type="domain" description="DarT" evidence="6">
    <location>
        <begin position="9"/>
        <end position="205"/>
    </location>
</feature>
<evidence type="ECO:0000259" key="6">
    <source>
        <dbReference type="PROSITE" id="PS52018"/>
    </source>
</evidence>
<evidence type="ECO:0000256" key="4">
    <source>
        <dbReference type="ARBA" id="ARBA00022695"/>
    </source>
</evidence>
<sequence>MGNTKAQTVWLYHFTNIENLSTIIQNGLICDSLLEEGKYINSGDSSIKARRKEIPVPFGGYVADYVPFYFAARSPMLYRQHARNIIKNVDIIYLVSSVETIISFELEWCSSNMNAACNAADFYNTIENMKINIRWDYMNAVCWKNTDEHPNRKEYRMAEFLVREKVPWEAIPYLAVFNDAASERVKKILPEGSKQRIFVQQDMYF</sequence>
<dbReference type="Pfam" id="PF14487">
    <property type="entry name" value="DarT"/>
    <property type="match status" value="1"/>
</dbReference>
<accession>A0A8S5P5U6</accession>
<keyword evidence="5" id="KW-0238">DNA-binding</keyword>
<keyword evidence="4" id="KW-0548">Nucleotidyltransferase</keyword>
<keyword evidence="3" id="KW-0808">Transferase</keyword>
<evidence type="ECO:0000256" key="2">
    <source>
        <dbReference type="ARBA" id="ARBA00022676"/>
    </source>
</evidence>
<proteinExistence type="predicted"/>
<dbReference type="GO" id="GO:0016779">
    <property type="term" value="F:nucleotidyltransferase activity"/>
    <property type="evidence" value="ECO:0007669"/>
    <property type="project" value="UniProtKB-KW"/>
</dbReference>
<dbReference type="InterPro" id="IPR029494">
    <property type="entry name" value="DarT"/>
</dbReference>
<evidence type="ECO:0000256" key="3">
    <source>
        <dbReference type="ARBA" id="ARBA00022679"/>
    </source>
</evidence>
<dbReference type="PROSITE" id="PS52018">
    <property type="entry name" value="DART"/>
    <property type="match status" value="1"/>
</dbReference>
<keyword evidence="1" id="KW-1277">Toxin-antitoxin system</keyword>
<dbReference type="GO" id="GO:0003677">
    <property type="term" value="F:DNA binding"/>
    <property type="evidence" value="ECO:0007669"/>
    <property type="project" value="UniProtKB-KW"/>
</dbReference>
<evidence type="ECO:0000256" key="1">
    <source>
        <dbReference type="ARBA" id="ARBA00022649"/>
    </source>
</evidence>
<evidence type="ECO:0000313" key="7">
    <source>
        <dbReference type="EMBL" id="DAE01803.1"/>
    </source>
</evidence>
<dbReference type="EMBL" id="BK015332">
    <property type="protein sequence ID" value="DAE01803.1"/>
    <property type="molecule type" value="Genomic_DNA"/>
</dbReference>
<dbReference type="GO" id="GO:0016757">
    <property type="term" value="F:glycosyltransferase activity"/>
    <property type="evidence" value="ECO:0007669"/>
    <property type="project" value="UniProtKB-KW"/>
</dbReference>
<reference evidence="7" key="1">
    <citation type="journal article" date="2021" name="Proc. Natl. Acad. Sci. U.S.A.">
        <title>A Catalog of Tens of Thousands of Viruses from Human Metagenomes Reveals Hidden Associations with Chronic Diseases.</title>
        <authorList>
            <person name="Tisza M.J."/>
            <person name="Buck C.B."/>
        </authorList>
    </citation>
    <scope>NUCLEOTIDE SEQUENCE</scope>
    <source>
        <strain evidence="7">Ct3yx7</strain>
    </source>
</reference>
<name>A0A8S5P5U6_9CAUD</name>
<organism evidence="7">
    <name type="scientific">Siphoviridae sp. ct3yx7</name>
    <dbReference type="NCBI Taxonomy" id="2825326"/>
    <lineage>
        <taxon>Viruses</taxon>
        <taxon>Duplodnaviria</taxon>
        <taxon>Heunggongvirae</taxon>
        <taxon>Uroviricota</taxon>
        <taxon>Caudoviricetes</taxon>
    </lineage>
</organism>
<keyword evidence="2" id="KW-0328">Glycosyltransferase</keyword>
<evidence type="ECO:0000256" key="5">
    <source>
        <dbReference type="ARBA" id="ARBA00023125"/>
    </source>
</evidence>
<protein>
    <submittedName>
        <fullName evidence="7">SsDNA thymidine ADP-ribosyltransferase, DarT</fullName>
    </submittedName>
</protein>